<proteinExistence type="inferred from homology"/>
<dbReference type="Gene3D" id="3.40.50.200">
    <property type="entry name" value="Peptidase S8/S53 domain"/>
    <property type="match status" value="1"/>
</dbReference>
<keyword evidence="2 6" id="KW-0645">Protease</keyword>
<comment type="similarity">
    <text evidence="1 6 7">Belongs to the peptidase S8 family.</text>
</comment>
<dbReference type="Gene3D" id="3.30.70.80">
    <property type="entry name" value="Peptidase S8 propeptide/proteinase inhibitor I9"/>
    <property type="match status" value="1"/>
</dbReference>
<dbReference type="InterPro" id="IPR037045">
    <property type="entry name" value="S8pro/Inhibitor_I9_sf"/>
</dbReference>
<dbReference type="InterPro" id="IPR034193">
    <property type="entry name" value="PCSK9_ProteinaseK-like"/>
</dbReference>
<dbReference type="InterPro" id="IPR050131">
    <property type="entry name" value="Peptidase_S8_subtilisin-like"/>
</dbReference>
<dbReference type="Pfam" id="PF05922">
    <property type="entry name" value="Inhibitor_I9"/>
    <property type="match status" value="1"/>
</dbReference>
<evidence type="ECO:0000313" key="11">
    <source>
        <dbReference type="EMBL" id="KAK7756130.1"/>
    </source>
</evidence>
<dbReference type="InterPro" id="IPR000209">
    <property type="entry name" value="Peptidase_S8/S53_dom"/>
</dbReference>
<dbReference type="InterPro" id="IPR023828">
    <property type="entry name" value="Peptidase_S8_Ser-AS"/>
</dbReference>
<dbReference type="InterPro" id="IPR010259">
    <property type="entry name" value="S8pro/Inhibitor_I9"/>
</dbReference>
<feature type="signal peptide" evidence="8">
    <location>
        <begin position="1"/>
        <end position="19"/>
    </location>
</feature>
<evidence type="ECO:0000313" key="12">
    <source>
        <dbReference type="Proteomes" id="UP001320420"/>
    </source>
</evidence>
<feature type="domain" description="Inhibitor I9" evidence="10">
    <location>
        <begin position="40"/>
        <end position="116"/>
    </location>
</feature>
<keyword evidence="5 6" id="KW-0720">Serine protease</keyword>
<dbReference type="Pfam" id="PF00082">
    <property type="entry name" value="Peptidase_S8"/>
    <property type="match status" value="1"/>
</dbReference>
<dbReference type="PROSITE" id="PS51892">
    <property type="entry name" value="SUBTILASE"/>
    <property type="match status" value="1"/>
</dbReference>
<reference evidence="11 12" key="1">
    <citation type="submission" date="2024-02" db="EMBL/GenBank/DDBJ databases">
        <title>De novo assembly and annotation of 12 fungi associated with fruit tree decline syndrome in Ontario, Canada.</title>
        <authorList>
            <person name="Sulman M."/>
            <person name="Ellouze W."/>
            <person name="Ilyukhin E."/>
        </authorList>
    </citation>
    <scope>NUCLEOTIDE SEQUENCE [LARGE SCALE GENOMIC DNA]</scope>
    <source>
        <strain evidence="11 12">M11/M66-122</strain>
    </source>
</reference>
<evidence type="ECO:0000259" key="9">
    <source>
        <dbReference type="Pfam" id="PF00082"/>
    </source>
</evidence>
<evidence type="ECO:0000256" key="5">
    <source>
        <dbReference type="ARBA" id="ARBA00022825"/>
    </source>
</evidence>
<organism evidence="11 12">
    <name type="scientific">Diatrype stigma</name>
    <dbReference type="NCBI Taxonomy" id="117547"/>
    <lineage>
        <taxon>Eukaryota</taxon>
        <taxon>Fungi</taxon>
        <taxon>Dikarya</taxon>
        <taxon>Ascomycota</taxon>
        <taxon>Pezizomycotina</taxon>
        <taxon>Sordariomycetes</taxon>
        <taxon>Xylariomycetidae</taxon>
        <taxon>Xylariales</taxon>
        <taxon>Diatrypaceae</taxon>
        <taxon>Diatrype</taxon>
    </lineage>
</organism>
<evidence type="ECO:0000256" key="6">
    <source>
        <dbReference type="PROSITE-ProRule" id="PRU01240"/>
    </source>
</evidence>
<dbReference type="PANTHER" id="PTHR43806:SF58">
    <property type="entry name" value="ALKALINE PROTEASE 1-RELATED"/>
    <property type="match status" value="1"/>
</dbReference>
<dbReference type="PROSITE" id="PS00136">
    <property type="entry name" value="SUBTILASE_ASP"/>
    <property type="match status" value="1"/>
</dbReference>
<dbReference type="EMBL" id="JAKJXP020000008">
    <property type="protein sequence ID" value="KAK7756130.1"/>
    <property type="molecule type" value="Genomic_DNA"/>
</dbReference>
<dbReference type="SUPFAM" id="SSF52743">
    <property type="entry name" value="Subtilisin-like"/>
    <property type="match status" value="1"/>
</dbReference>
<dbReference type="InterPro" id="IPR023827">
    <property type="entry name" value="Peptidase_S8_Asp-AS"/>
</dbReference>
<dbReference type="GO" id="GO:0006508">
    <property type="term" value="P:proteolysis"/>
    <property type="evidence" value="ECO:0007669"/>
    <property type="project" value="UniProtKB-KW"/>
</dbReference>
<feature type="chain" id="PRO_5042820237" evidence="8">
    <location>
        <begin position="20"/>
        <end position="412"/>
    </location>
</feature>
<name>A0AAN9V161_9PEZI</name>
<feature type="active site" description="Charge relay system" evidence="6">
    <location>
        <position position="197"/>
    </location>
</feature>
<dbReference type="PANTHER" id="PTHR43806">
    <property type="entry name" value="PEPTIDASE S8"/>
    <property type="match status" value="1"/>
</dbReference>
<dbReference type="PRINTS" id="PR00723">
    <property type="entry name" value="SUBTILISIN"/>
</dbReference>
<dbReference type="AlphaFoldDB" id="A0AAN9V161"/>
<evidence type="ECO:0000256" key="3">
    <source>
        <dbReference type="ARBA" id="ARBA00022729"/>
    </source>
</evidence>
<evidence type="ECO:0000259" key="10">
    <source>
        <dbReference type="Pfam" id="PF05922"/>
    </source>
</evidence>
<dbReference type="InterPro" id="IPR036852">
    <property type="entry name" value="Peptidase_S8/S53_dom_sf"/>
</dbReference>
<evidence type="ECO:0000256" key="1">
    <source>
        <dbReference type="ARBA" id="ARBA00011073"/>
    </source>
</evidence>
<dbReference type="PROSITE" id="PS00138">
    <property type="entry name" value="SUBTILASE_SER"/>
    <property type="match status" value="1"/>
</dbReference>
<evidence type="ECO:0000256" key="2">
    <source>
        <dbReference type="ARBA" id="ARBA00022670"/>
    </source>
</evidence>
<feature type="active site" description="Charge relay system" evidence="6">
    <location>
        <position position="165"/>
    </location>
</feature>
<keyword evidence="12" id="KW-1185">Reference proteome</keyword>
<accession>A0AAN9V161</accession>
<comment type="caution">
    <text evidence="11">The sequence shown here is derived from an EMBL/GenBank/DDBJ whole genome shotgun (WGS) entry which is preliminary data.</text>
</comment>
<dbReference type="GO" id="GO:0004252">
    <property type="term" value="F:serine-type endopeptidase activity"/>
    <property type="evidence" value="ECO:0007669"/>
    <property type="project" value="UniProtKB-UniRule"/>
</dbReference>
<feature type="domain" description="Peptidase S8/S53" evidence="9">
    <location>
        <begin position="163"/>
        <end position="388"/>
    </location>
</feature>
<keyword evidence="4 6" id="KW-0378">Hydrolase</keyword>
<protein>
    <submittedName>
        <fullName evidence="11">Suppressor of the cold-sensitive snRNP biogenesis mutant brr1-1</fullName>
    </submittedName>
</protein>
<evidence type="ECO:0000256" key="7">
    <source>
        <dbReference type="RuleBase" id="RU003355"/>
    </source>
</evidence>
<dbReference type="GO" id="GO:0005576">
    <property type="term" value="C:extracellular region"/>
    <property type="evidence" value="ECO:0007669"/>
    <property type="project" value="UniProtKB-ARBA"/>
</dbReference>
<dbReference type="Proteomes" id="UP001320420">
    <property type="component" value="Unassembled WGS sequence"/>
</dbReference>
<dbReference type="CDD" id="cd04077">
    <property type="entry name" value="Peptidases_S8_PCSK9_ProteinaseK_like"/>
    <property type="match status" value="1"/>
</dbReference>
<dbReference type="InterPro" id="IPR015500">
    <property type="entry name" value="Peptidase_S8_subtilisin-rel"/>
</dbReference>
<keyword evidence="3 8" id="KW-0732">Signal</keyword>
<gene>
    <name evidence="11" type="primary">SUB2_2</name>
    <name evidence="11" type="ORF">SLS62_001722</name>
</gene>
<evidence type="ECO:0000256" key="8">
    <source>
        <dbReference type="SAM" id="SignalP"/>
    </source>
</evidence>
<sequence>MWSIARLALVLGAALGVLAVPTTPLPSVAGQEGRVIPGKWIVSLKPGLERREVDEHLGWVDVMHKRSLSRRQSGGVERTFSIGKFQGYVGELDNDLVAEIGAKAEVAAIEPDREATLLSLVEKGGEPWGLASISSKTVLESADIDRQTYVYDDSAGAGTFAYMLDTGIRITHADFEGRAVRGHTVWPEVDFDDDQGHGTHTAGTVGSATFGVAKRCTLVDVKTTRGVYSTAAKIIEALEWVGQNVTGIAGRPAKSVVSISLAVPSSDALNSAVDALTDLGVLVVAGAGNDGADASTRSPAGASTAFTVGAIAINNTRPEWSNFGPLVDVFAPGVEVRSTSIYQDGTEVLSGTSMSTPHVAGLALYLKGLEGSALDSPAAIAARIKELAIDGAVIGPGTGSPNLVAYNGNGRR</sequence>
<feature type="active site" description="Charge relay system" evidence="6">
    <location>
        <position position="353"/>
    </location>
</feature>
<evidence type="ECO:0000256" key="4">
    <source>
        <dbReference type="ARBA" id="ARBA00022801"/>
    </source>
</evidence>